<dbReference type="Proteomes" id="UP000826271">
    <property type="component" value="Unassembled WGS sequence"/>
</dbReference>
<accession>A0AAV6WGJ0</accession>
<sequence>MWIRDPSCKDTVSGAWWGSGRGSPPFILHSKIKTTRSALLLWNRVKFGREKTIENYRLEMSPVKDLNELLKREEAMWRQQAKQKWIEEGDANTRFFHLSTIIHRRYNTIFSLRDSNNFVISSWHEKGVLFDNYFKEHFSTCHPSYPHDLESLIPNLVTNEDNENLLSIPSPLEIKQVVFSMSSNKTPGSDRMSPSFFKSYWSIVGEDVTKAVIHFFEIGNMLKALNHTFIALIPEMRRPMDFSTIVNGSPFGFFRSSRVIRQGDPLSPYLILVYFDLLSRMIFRAELSNQLQGIKISRNSPTISHLMYADDLLIFSEASILNVECIQNINEKYELVRSDGE</sequence>
<dbReference type="InterPro" id="IPR052343">
    <property type="entry name" value="Retrotransposon-Effector_Assoc"/>
</dbReference>
<dbReference type="InterPro" id="IPR000477">
    <property type="entry name" value="RT_dom"/>
</dbReference>
<name>A0AAV6WGJ0_9LAMI</name>
<feature type="domain" description="Reverse transcriptase" evidence="1">
    <location>
        <begin position="230"/>
        <end position="319"/>
    </location>
</feature>
<comment type="caution">
    <text evidence="2">The sequence shown here is derived from an EMBL/GenBank/DDBJ whole genome shotgun (WGS) entry which is preliminary data.</text>
</comment>
<reference evidence="2" key="1">
    <citation type="submission" date="2019-10" db="EMBL/GenBank/DDBJ databases">
        <authorList>
            <person name="Zhang R."/>
            <person name="Pan Y."/>
            <person name="Wang J."/>
            <person name="Ma R."/>
            <person name="Yu S."/>
        </authorList>
    </citation>
    <scope>NUCLEOTIDE SEQUENCE</scope>
    <source>
        <strain evidence="2">LA-IB0</strain>
        <tissue evidence="2">Leaf</tissue>
    </source>
</reference>
<dbReference type="PANTHER" id="PTHR46890">
    <property type="entry name" value="NON-LTR RETROLELEMENT REVERSE TRANSCRIPTASE-LIKE PROTEIN-RELATED"/>
    <property type="match status" value="1"/>
</dbReference>
<gene>
    <name evidence="2" type="ORF">BUALT_Bualt16G0079600</name>
</gene>
<evidence type="ECO:0000313" key="2">
    <source>
        <dbReference type="EMBL" id="KAG8367512.1"/>
    </source>
</evidence>
<protein>
    <recommendedName>
        <fullName evidence="1">Reverse transcriptase domain-containing protein</fullName>
    </recommendedName>
</protein>
<evidence type="ECO:0000259" key="1">
    <source>
        <dbReference type="Pfam" id="PF00078"/>
    </source>
</evidence>
<dbReference type="Pfam" id="PF00078">
    <property type="entry name" value="RVT_1"/>
    <property type="match status" value="1"/>
</dbReference>
<organism evidence="2 3">
    <name type="scientific">Buddleja alternifolia</name>
    <dbReference type="NCBI Taxonomy" id="168488"/>
    <lineage>
        <taxon>Eukaryota</taxon>
        <taxon>Viridiplantae</taxon>
        <taxon>Streptophyta</taxon>
        <taxon>Embryophyta</taxon>
        <taxon>Tracheophyta</taxon>
        <taxon>Spermatophyta</taxon>
        <taxon>Magnoliopsida</taxon>
        <taxon>eudicotyledons</taxon>
        <taxon>Gunneridae</taxon>
        <taxon>Pentapetalae</taxon>
        <taxon>asterids</taxon>
        <taxon>lamiids</taxon>
        <taxon>Lamiales</taxon>
        <taxon>Scrophulariaceae</taxon>
        <taxon>Buddlejeae</taxon>
        <taxon>Buddleja</taxon>
    </lineage>
</organism>
<dbReference type="AlphaFoldDB" id="A0AAV6WGJ0"/>
<dbReference type="PANTHER" id="PTHR46890:SF48">
    <property type="entry name" value="RNA-DIRECTED DNA POLYMERASE"/>
    <property type="match status" value="1"/>
</dbReference>
<keyword evidence="3" id="KW-1185">Reference proteome</keyword>
<evidence type="ECO:0000313" key="3">
    <source>
        <dbReference type="Proteomes" id="UP000826271"/>
    </source>
</evidence>
<dbReference type="EMBL" id="WHWC01000016">
    <property type="protein sequence ID" value="KAG8367512.1"/>
    <property type="molecule type" value="Genomic_DNA"/>
</dbReference>
<proteinExistence type="predicted"/>